<evidence type="ECO:0000313" key="2">
    <source>
        <dbReference type="EMBL" id="RRS01354.1"/>
    </source>
</evidence>
<dbReference type="Pfam" id="PF03992">
    <property type="entry name" value="ABM"/>
    <property type="match status" value="1"/>
</dbReference>
<keyword evidence="3" id="KW-1185">Reference proteome</keyword>
<accession>A0A426V374</accession>
<dbReference type="Proteomes" id="UP000277256">
    <property type="component" value="Unassembled WGS sequence"/>
</dbReference>
<dbReference type="OrthoDB" id="1493813at2"/>
<dbReference type="InterPro" id="IPR007138">
    <property type="entry name" value="ABM_dom"/>
</dbReference>
<dbReference type="InterPro" id="IPR011008">
    <property type="entry name" value="Dimeric_a/b-barrel"/>
</dbReference>
<dbReference type="AlphaFoldDB" id="A0A426V374"/>
<gene>
    <name evidence="2" type="ORF">EIW28_00830</name>
</gene>
<dbReference type="EMBL" id="RSEB01000001">
    <property type="protein sequence ID" value="RRS01354.1"/>
    <property type="molecule type" value="Genomic_DNA"/>
</dbReference>
<dbReference type="Gene3D" id="3.30.70.100">
    <property type="match status" value="1"/>
</dbReference>
<sequence>MSAQAVTFISVFDVAPERQEELVEVLTEGAESVISRQPGFGSIELYQSLDGTRVVNIAQWDSVADAARTREHPEAVAYAARAAAIAAASPSMYRRTVTVPPR</sequence>
<comment type="caution">
    <text evidence="2">The sequence shown here is derived from an EMBL/GenBank/DDBJ whole genome shotgun (WGS) entry which is preliminary data.</text>
</comment>
<dbReference type="SUPFAM" id="SSF54909">
    <property type="entry name" value="Dimeric alpha+beta barrel"/>
    <property type="match status" value="1"/>
</dbReference>
<dbReference type="GO" id="GO:0004497">
    <property type="term" value="F:monooxygenase activity"/>
    <property type="evidence" value="ECO:0007669"/>
    <property type="project" value="UniProtKB-KW"/>
</dbReference>
<name>A0A426V374_9ACTN</name>
<evidence type="ECO:0000313" key="3">
    <source>
        <dbReference type="Proteomes" id="UP000277256"/>
    </source>
</evidence>
<organism evidence="2 3">
    <name type="scientific">Glycomyces terrestris</name>
    <dbReference type="NCBI Taxonomy" id="2493553"/>
    <lineage>
        <taxon>Bacteria</taxon>
        <taxon>Bacillati</taxon>
        <taxon>Actinomycetota</taxon>
        <taxon>Actinomycetes</taxon>
        <taxon>Glycomycetales</taxon>
        <taxon>Glycomycetaceae</taxon>
        <taxon>Glycomyces</taxon>
    </lineage>
</organism>
<reference evidence="2 3" key="1">
    <citation type="submission" date="2018-12" db="EMBL/GenBank/DDBJ databases">
        <title>Glycomyces sp. YIM 121974 draft genome.</title>
        <authorList>
            <person name="Li Q."/>
        </authorList>
    </citation>
    <scope>NUCLEOTIDE SEQUENCE [LARGE SCALE GENOMIC DNA]</scope>
    <source>
        <strain evidence="2 3">YIM 121974</strain>
    </source>
</reference>
<dbReference type="PROSITE" id="PS51725">
    <property type="entry name" value="ABM"/>
    <property type="match status" value="1"/>
</dbReference>
<proteinExistence type="predicted"/>
<keyword evidence="2" id="KW-0503">Monooxygenase</keyword>
<feature type="domain" description="ABM" evidence="1">
    <location>
        <begin position="6"/>
        <end position="97"/>
    </location>
</feature>
<keyword evidence="2" id="KW-0560">Oxidoreductase</keyword>
<protein>
    <submittedName>
        <fullName evidence="2">Antibiotic biosynthesis monooxygenase</fullName>
    </submittedName>
</protein>
<evidence type="ECO:0000259" key="1">
    <source>
        <dbReference type="PROSITE" id="PS51725"/>
    </source>
</evidence>
<dbReference type="RefSeq" id="WP_125245832.1">
    <property type="nucleotide sequence ID" value="NZ_RSEB01000001.1"/>
</dbReference>